<comment type="caution">
    <text evidence="2">The sequence shown here is derived from an EMBL/GenBank/DDBJ whole genome shotgun (WGS) entry which is preliminary data.</text>
</comment>
<name>A0A0A5G0S9_9BACI</name>
<proteinExistence type="predicted"/>
<dbReference type="CDD" id="cd00093">
    <property type="entry name" value="HTH_XRE"/>
    <property type="match status" value="1"/>
</dbReference>
<dbReference type="PROSITE" id="PS50943">
    <property type="entry name" value="HTH_CROC1"/>
    <property type="match status" value="1"/>
</dbReference>
<dbReference type="eggNOG" id="COG1476">
    <property type="taxonomic scope" value="Bacteria"/>
</dbReference>
<dbReference type="InterPro" id="IPR010982">
    <property type="entry name" value="Lambda_DNA-bd_dom_sf"/>
</dbReference>
<evidence type="ECO:0000313" key="2">
    <source>
        <dbReference type="EMBL" id="KGX84675.1"/>
    </source>
</evidence>
<dbReference type="Gene3D" id="1.10.260.40">
    <property type="entry name" value="lambda repressor-like DNA-binding domains"/>
    <property type="match status" value="1"/>
</dbReference>
<dbReference type="Pfam" id="PF01381">
    <property type="entry name" value="HTH_3"/>
    <property type="match status" value="1"/>
</dbReference>
<feature type="domain" description="HTH cro/C1-type" evidence="1">
    <location>
        <begin position="29"/>
        <end position="82"/>
    </location>
</feature>
<protein>
    <submittedName>
        <fullName evidence="2">XRE family transcriptional regulator</fullName>
    </submittedName>
</protein>
<dbReference type="EMBL" id="AVPF01000051">
    <property type="protein sequence ID" value="KGX84675.1"/>
    <property type="molecule type" value="Genomic_DNA"/>
</dbReference>
<sequence>MLKYCYRNKIGMVTQMDQQMIVEQLSSKLKLVRVEKGYTQDRMAVILGISKKTLVQIEKGRTEAGWTTMVAMCALFRDSEVIQNTLGADPIEVVETVAHEHVDRPRQRTMGGKVWWAKVEERGGFTLQQNVISQHYRIIDDQFYRYFSTFDQGEAQEKLKELSNS</sequence>
<dbReference type="AlphaFoldDB" id="A0A0A5G0S9"/>
<dbReference type="STRING" id="1385511.GCA_000425225_03196"/>
<dbReference type="SUPFAM" id="SSF47413">
    <property type="entry name" value="lambda repressor-like DNA-binding domains"/>
    <property type="match status" value="1"/>
</dbReference>
<dbReference type="Proteomes" id="UP000030403">
    <property type="component" value="Unassembled WGS sequence"/>
</dbReference>
<gene>
    <name evidence="2" type="ORF">N783_16450</name>
</gene>
<evidence type="ECO:0000313" key="3">
    <source>
        <dbReference type="Proteomes" id="UP000030403"/>
    </source>
</evidence>
<evidence type="ECO:0000259" key="1">
    <source>
        <dbReference type="PROSITE" id="PS50943"/>
    </source>
</evidence>
<dbReference type="InterPro" id="IPR001387">
    <property type="entry name" value="Cro/C1-type_HTH"/>
</dbReference>
<dbReference type="GO" id="GO:0003677">
    <property type="term" value="F:DNA binding"/>
    <property type="evidence" value="ECO:0007669"/>
    <property type="project" value="InterPro"/>
</dbReference>
<keyword evidence="3" id="KW-1185">Reference proteome</keyword>
<accession>A0A0A5G0S9</accession>
<dbReference type="SMART" id="SM00530">
    <property type="entry name" value="HTH_XRE"/>
    <property type="match status" value="1"/>
</dbReference>
<organism evidence="2 3">
    <name type="scientific">Pontibacillus marinus BH030004 = DSM 16465</name>
    <dbReference type="NCBI Taxonomy" id="1385511"/>
    <lineage>
        <taxon>Bacteria</taxon>
        <taxon>Bacillati</taxon>
        <taxon>Bacillota</taxon>
        <taxon>Bacilli</taxon>
        <taxon>Bacillales</taxon>
        <taxon>Bacillaceae</taxon>
        <taxon>Pontibacillus</taxon>
    </lineage>
</organism>
<reference evidence="2 3" key="1">
    <citation type="submission" date="2013-08" db="EMBL/GenBank/DDBJ databases">
        <authorList>
            <person name="Huang J."/>
            <person name="Wang G."/>
        </authorList>
    </citation>
    <scope>NUCLEOTIDE SEQUENCE [LARGE SCALE GENOMIC DNA]</scope>
    <source>
        <strain evidence="2 3">BH030004</strain>
    </source>
</reference>